<evidence type="ECO:0000256" key="2">
    <source>
        <dbReference type="ARBA" id="ARBA00023002"/>
    </source>
</evidence>
<comment type="similarity">
    <text evidence="1">Belongs to the NAD(P)H dehydrogenase (quinone) family.</text>
</comment>
<accession>A0A1H7IBF2</accession>
<protein>
    <submittedName>
        <fullName evidence="4">Putative NADPH-quinone reductase (Modulator of drug activity B)</fullName>
    </submittedName>
</protein>
<dbReference type="EMBL" id="FOAS01000003">
    <property type="protein sequence ID" value="SEK59883.1"/>
    <property type="molecule type" value="Genomic_DNA"/>
</dbReference>
<dbReference type="Gene3D" id="3.40.50.360">
    <property type="match status" value="1"/>
</dbReference>
<dbReference type="Pfam" id="PF02525">
    <property type="entry name" value="Flavodoxin_2"/>
    <property type="match status" value="1"/>
</dbReference>
<dbReference type="InterPro" id="IPR029039">
    <property type="entry name" value="Flavoprotein-like_sf"/>
</dbReference>
<dbReference type="PANTHER" id="PTHR10204">
    <property type="entry name" value="NAD P H OXIDOREDUCTASE-RELATED"/>
    <property type="match status" value="1"/>
</dbReference>
<dbReference type="GO" id="GO:0005829">
    <property type="term" value="C:cytosol"/>
    <property type="evidence" value="ECO:0007669"/>
    <property type="project" value="TreeGrafter"/>
</dbReference>
<evidence type="ECO:0000313" key="4">
    <source>
        <dbReference type="EMBL" id="SEK59883.1"/>
    </source>
</evidence>
<proteinExistence type="inferred from homology"/>
<dbReference type="InterPro" id="IPR051545">
    <property type="entry name" value="NAD(P)H_dehydrogenase_qn"/>
</dbReference>
<keyword evidence="2" id="KW-0560">Oxidoreductase</keyword>
<dbReference type="InterPro" id="IPR003680">
    <property type="entry name" value="Flavodoxin_fold"/>
</dbReference>
<evidence type="ECO:0000313" key="5">
    <source>
        <dbReference type="Proteomes" id="UP000185766"/>
    </source>
</evidence>
<evidence type="ECO:0000259" key="3">
    <source>
        <dbReference type="Pfam" id="PF02525"/>
    </source>
</evidence>
<dbReference type="RefSeq" id="WP_074865546.1">
    <property type="nucleotide sequence ID" value="NZ_FOAS01000003.1"/>
</dbReference>
<dbReference type="AlphaFoldDB" id="A0A1H7IBF2"/>
<dbReference type="Proteomes" id="UP000185766">
    <property type="component" value="Unassembled WGS sequence"/>
</dbReference>
<dbReference type="SUPFAM" id="SSF52218">
    <property type="entry name" value="Flavoproteins"/>
    <property type="match status" value="1"/>
</dbReference>
<dbReference type="STRING" id="1429083.GCA_001885685_00742"/>
<gene>
    <name evidence="4" type="ORF">SAMN05216214_103257</name>
</gene>
<evidence type="ECO:0000256" key="1">
    <source>
        <dbReference type="ARBA" id="ARBA00006252"/>
    </source>
</evidence>
<sequence>MPTKKIALILGHPDRDSFCGAIADTYVQNAQAAGHEVRSFYLGELEFDPILRHGYRQRQTLEPALEQVQQALSWAEHVVLVYPVWWGSMPALLKGLFDRVLLPGFAFKYRQNSSLWDKLLSGRTGQAFITMDTPRWFFRWVYKMPAHHQLKKTILEFCGIRPVRIDTFAPLRDADDGKRQQWLTQVAQRAKQLS</sequence>
<name>A0A1H7IBF2_9GAMM</name>
<organism evidence="4 5">
    <name type="scientific">Atopomonas hussainii</name>
    <dbReference type="NCBI Taxonomy" id="1429083"/>
    <lineage>
        <taxon>Bacteria</taxon>
        <taxon>Pseudomonadati</taxon>
        <taxon>Pseudomonadota</taxon>
        <taxon>Gammaproteobacteria</taxon>
        <taxon>Pseudomonadales</taxon>
        <taxon>Pseudomonadaceae</taxon>
        <taxon>Atopomonas</taxon>
    </lineage>
</organism>
<dbReference type="PANTHER" id="PTHR10204:SF34">
    <property type="entry name" value="NAD(P)H DEHYDROGENASE [QUINONE] 1 ISOFORM 1"/>
    <property type="match status" value="1"/>
</dbReference>
<keyword evidence="5" id="KW-1185">Reference proteome</keyword>
<feature type="domain" description="Flavodoxin-like fold" evidence="3">
    <location>
        <begin position="4"/>
        <end position="187"/>
    </location>
</feature>
<dbReference type="GO" id="GO:0003955">
    <property type="term" value="F:NAD(P)H dehydrogenase (quinone) activity"/>
    <property type="evidence" value="ECO:0007669"/>
    <property type="project" value="TreeGrafter"/>
</dbReference>
<reference evidence="4 5" key="1">
    <citation type="submission" date="2016-10" db="EMBL/GenBank/DDBJ databases">
        <authorList>
            <person name="de Groot N.N."/>
        </authorList>
    </citation>
    <scope>NUCLEOTIDE SEQUENCE [LARGE SCALE GENOMIC DNA]</scope>
    <source>
        <strain evidence="4 5">JCM 19513</strain>
    </source>
</reference>